<evidence type="ECO:0000313" key="1">
    <source>
        <dbReference type="EMBL" id="CAD8719328.1"/>
    </source>
</evidence>
<sequence length="161" mass="17573">MDPHDKVSDQLLMRLGRLVRSMGPFLHARCVWVVEDHSCEASLHPGVGEEAALEARGVDAKDAHASMLQDGAAVAGEGHRVSGHDLVFRLDGRRGDGMRAGGGQARGEREVAVAQDQHGGKRRHITTSAVVAYRGRRTRTFAAVRLLRETRTHKNLWAGVK</sequence>
<dbReference type="EMBL" id="HBFC01031586">
    <property type="protein sequence ID" value="CAD8719328.1"/>
    <property type="molecule type" value="Transcribed_RNA"/>
</dbReference>
<gene>
    <name evidence="1" type="ORF">MANT1106_LOCUS18758</name>
</gene>
<proteinExistence type="predicted"/>
<name>A0A7S0SX76_9CHLO</name>
<reference evidence="1" key="1">
    <citation type="submission" date="2021-01" db="EMBL/GenBank/DDBJ databases">
        <authorList>
            <person name="Corre E."/>
            <person name="Pelletier E."/>
            <person name="Niang G."/>
            <person name="Scheremetjew M."/>
            <person name="Finn R."/>
            <person name="Kale V."/>
            <person name="Holt S."/>
            <person name="Cochrane G."/>
            <person name="Meng A."/>
            <person name="Brown T."/>
            <person name="Cohen L."/>
        </authorList>
    </citation>
    <scope>NUCLEOTIDE SEQUENCE</scope>
    <source>
        <strain evidence="1">SL-175</strain>
    </source>
</reference>
<protein>
    <submittedName>
        <fullName evidence="1">Uncharacterized protein</fullName>
    </submittedName>
</protein>
<dbReference type="AlphaFoldDB" id="A0A7S0SX76"/>
<accession>A0A7S0SX76</accession>
<organism evidence="1">
    <name type="scientific">Mantoniella antarctica</name>
    <dbReference type="NCBI Taxonomy" id="81844"/>
    <lineage>
        <taxon>Eukaryota</taxon>
        <taxon>Viridiplantae</taxon>
        <taxon>Chlorophyta</taxon>
        <taxon>Mamiellophyceae</taxon>
        <taxon>Mamiellales</taxon>
        <taxon>Mamiellaceae</taxon>
        <taxon>Mantoniella</taxon>
    </lineage>
</organism>